<proteinExistence type="predicted"/>
<evidence type="ECO:0000313" key="2">
    <source>
        <dbReference type="EMBL" id="EOB05700.1"/>
    </source>
</evidence>
<accession>R0LV90</accession>
<feature type="compositionally biased region" description="Basic and acidic residues" evidence="1">
    <location>
        <begin position="94"/>
        <end position="121"/>
    </location>
</feature>
<dbReference type="Proteomes" id="UP000296049">
    <property type="component" value="Unassembled WGS sequence"/>
</dbReference>
<reference evidence="3" key="1">
    <citation type="journal article" date="2013" name="Nat. Genet.">
        <title>The duck genome and transcriptome provide insight into an avian influenza virus reservoir species.</title>
        <authorList>
            <person name="Huang Y."/>
            <person name="Li Y."/>
            <person name="Burt D.W."/>
            <person name="Chen H."/>
            <person name="Zhang Y."/>
            <person name="Qian W."/>
            <person name="Kim H."/>
            <person name="Gan S."/>
            <person name="Zhao Y."/>
            <person name="Li J."/>
            <person name="Yi K."/>
            <person name="Feng H."/>
            <person name="Zhu P."/>
            <person name="Li B."/>
            <person name="Liu Q."/>
            <person name="Fairley S."/>
            <person name="Magor K.E."/>
            <person name="Du Z."/>
            <person name="Hu X."/>
            <person name="Goodman L."/>
            <person name="Tafer H."/>
            <person name="Vignal A."/>
            <person name="Lee T."/>
            <person name="Kim K.W."/>
            <person name="Sheng Z."/>
            <person name="An Y."/>
            <person name="Searle S."/>
            <person name="Herrero J."/>
            <person name="Groenen M.A."/>
            <person name="Crooijmans R.P."/>
            <person name="Faraut T."/>
            <person name="Cai Q."/>
            <person name="Webster R.G."/>
            <person name="Aldridge J.R."/>
            <person name="Warren W.C."/>
            <person name="Bartschat S."/>
            <person name="Kehr S."/>
            <person name="Marz M."/>
            <person name="Stadler P.F."/>
            <person name="Smith J."/>
            <person name="Kraus R.H."/>
            <person name="Zhao Y."/>
            <person name="Ren L."/>
            <person name="Fei J."/>
            <person name="Morisson M."/>
            <person name="Kaiser P."/>
            <person name="Griffin D.K."/>
            <person name="Rao M."/>
            <person name="Pitel F."/>
            <person name="Wang J."/>
            <person name="Li N."/>
        </authorList>
    </citation>
    <scope>NUCLEOTIDE SEQUENCE [LARGE SCALE GENOMIC DNA]</scope>
</reference>
<evidence type="ECO:0000313" key="3">
    <source>
        <dbReference type="Proteomes" id="UP000296049"/>
    </source>
</evidence>
<dbReference type="InterPro" id="IPR013761">
    <property type="entry name" value="SAM/pointed_sf"/>
</dbReference>
<protein>
    <submittedName>
        <fullName evidence="2">Uncharacterized protein</fullName>
    </submittedName>
</protein>
<keyword evidence="3" id="KW-1185">Reference proteome</keyword>
<name>R0LV90_ANAPL</name>
<gene>
    <name evidence="2" type="ORF">Anapl_03575</name>
</gene>
<dbReference type="AlphaFoldDB" id="R0LV90"/>
<organism evidence="2 3">
    <name type="scientific">Anas platyrhynchos</name>
    <name type="common">Mallard</name>
    <name type="synonym">Anas boschas</name>
    <dbReference type="NCBI Taxonomy" id="8839"/>
    <lineage>
        <taxon>Eukaryota</taxon>
        <taxon>Metazoa</taxon>
        <taxon>Chordata</taxon>
        <taxon>Craniata</taxon>
        <taxon>Vertebrata</taxon>
        <taxon>Euteleostomi</taxon>
        <taxon>Archelosauria</taxon>
        <taxon>Archosauria</taxon>
        <taxon>Dinosauria</taxon>
        <taxon>Saurischia</taxon>
        <taxon>Theropoda</taxon>
        <taxon>Coelurosauria</taxon>
        <taxon>Aves</taxon>
        <taxon>Neognathae</taxon>
        <taxon>Galloanserae</taxon>
        <taxon>Anseriformes</taxon>
        <taxon>Anatidae</taxon>
        <taxon>Anatinae</taxon>
        <taxon>Anas</taxon>
    </lineage>
</organism>
<dbReference type="EMBL" id="KB742671">
    <property type="protein sequence ID" value="EOB05700.1"/>
    <property type="molecule type" value="Genomic_DNA"/>
</dbReference>
<dbReference type="Gene3D" id="1.10.150.50">
    <property type="entry name" value="Transcription Factor, Ets-1"/>
    <property type="match status" value="1"/>
</dbReference>
<evidence type="ECO:0000256" key="1">
    <source>
        <dbReference type="SAM" id="MobiDB-lite"/>
    </source>
</evidence>
<feature type="region of interest" description="Disordered" evidence="1">
    <location>
        <begin position="94"/>
        <end position="124"/>
    </location>
</feature>
<sequence>MATKLPSQEECENWTAFQVADLLRQFGMPESAVLVEKLSMNGSHFLCRNRGQERSGTEPAFAATASRPAAPLLAEAFKGIPLVKLQLVQVAKGSEKHQSQHRMGDLQHTSKPEAEGERSEQKQVFWQPQTTRMFSYLTGLPSPCLAAAY</sequence>